<evidence type="ECO:0000256" key="9">
    <source>
        <dbReference type="ARBA" id="ARBA00023264"/>
    </source>
</evidence>
<keyword evidence="1 10" id="KW-1003">Cell membrane</keyword>
<feature type="transmembrane region" description="Helical" evidence="10">
    <location>
        <begin position="103"/>
        <end position="124"/>
    </location>
</feature>
<keyword evidence="9 10" id="KW-1208">Phospholipid metabolism</keyword>
<keyword evidence="6 10" id="KW-0443">Lipid metabolism</keyword>
<keyword evidence="11" id="KW-0012">Acyltransferase</keyword>
<feature type="transmembrane region" description="Helical" evidence="10">
    <location>
        <begin position="136"/>
        <end position="158"/>
    </location>
</feature>
<evidence type="ECO:0000313" key="12">
    <source>
        <dbReference type="Proteomes" id="UP000269154"/>
    </source>
</evidence>
<feature type="transmembrane region" description="Helical" evidence="10">
    <location>
        <begin position="6"/>
        <end position="27"/>
    </location>
</feature>
<dbReference type="SMART" id="SM01207">
    <property type="entry name" value="G3P_acyltransf"/>
    <property type="match status" value="1"/>
</dbReference>
<organism evidence="11 12">
    <name type="scientific">Okeania hirsuta</name>
    <dbReference type="NCBI Taxonomy" id="1458930"/>
    <lineage>
        <taxon>Bacteria</taxon>
        <taxon>Bacillati</taxon>
        <taxon>Cyanobacteriota</taxon>
        <taxon>Cyanophyceae</taxon>
        <taxon>Oscillatoriophycideae</taxon>
        <taxon>Oscillatoriales</taxon>
        <taxon>Microcoleaceae</taxon>
        <taxon>Okeania</taxon>
    </lineage>
</organism>
<comment type="subunit">
    <text evidence="10">Probably interacts with PlsX.</text>
</comment>
<evidence type="ECO:0000256" key="6">
    <source>
        <dbReference type="ARBA" id="ARBA00023098"/>
    </source>
</evidence>
<evidence type="ECO:0000256" key="4">
    <source>
        <dbReference type="ARBA" id="ARBA00022692"/>
    </source>
</evidence>
<dbReference type="PANTHER" id="PTHR30309:SF0">
    <property type="entry name" value="GLYCEROL-3-PHOSPHATE ACYLTRANSFERASE-RELATED"/>
    <property type="match status" value="1"/>
</dbReference>
<protein>
    <recommendedName>
        <fullName evidence="10">Glycerol-3-phosphate acyltransferase</fullName>
    </recommendedName>
    <alternativeName>
        <fullName evidence="10">Acyl-PO4 G3P acyltransferase</fullName>
    </alternativeName>
    <alternativeName>
        <fullName evidence="10">Acyl-phosphate--glycerol-3-phosphate acyltransferase</fullName>
    </alternativeName>
    <alternativeName>
        <fullName evidence="10">G3P acyltransferase</fullName>
        <shortName evidence="10">GPAT</shortName>
        <ecNumber evidence="10">2.3.1.275</ecNumber>
    </alternativeName>
    <alternativeName>
        <fullName evidence="10">Lysophosphatidic acid synthase</fullName>
        <shortName evidence="10">LPA synthase</shortName>
    </alternativeName>
</protein>
<evidence type="ECO:0000256" key="2">
    <source>
        <dbReference type="ARBA" id="ARBA00022516"/>
    </source>
</evidence>
<gene>
    <name evidence="10 11" type="primary">plsY</name>
    <name evidence="11" type="ORF">D5R40_12940</name>
</gene>
<proteinExistence type="inferred from homology"/>
<dbReference type="Pfam" id="PF02660">
    <property type="entry name" value="G3P_acyltransf"/>
    <property type="match status" value="1"/>
</dbReference>
<keyword evidence="5 10" id="KW-1133">Transmembrane helix</keyword>
<comment type="similarity">
    <text evidence="10">Belongs to the PlsY family.</text>
</comment>
<sequence length="224" mass="24060">MISWLLLNGVILIIAYLLGATPSGYWIGSWFYGIDIREQGSGSTGATNVLRTIGKWPALAVLVIDILKGVLAIALVRYIYSLLFVQNLTIAAGIPDVYIAKEWMVILAGLIAIFGHTKSIWIGFKGGKSVASSLGILLAMSWVVGLGALSVFAVFLAISRIVSLSSIIATISVSGLMFFTGQPLPYEIFAVAGGMYVILRHRSNIERLLAGQEPRIGQKLSTES</sequence>
<dbReference type="GO" id="GO:0005886">
    <property type="term" value="C:plasma membrane"/>
    <property type="evidence" value="ECO:0007669"/>
    <property type="project" value="UniProtKB-SubCell"/>
</dbReference>
<keyword evidence="3 10" id="KW-0808">Transferase</keyword>
<dbReference type="GO" id="GO:0008654">
    <property type="term" value="P:phospholipid biosynthetic process"/>
    <property type="evidence" value="ECO:0007669"/>
    <property type="project" value="UniProtKB-UniRule"/>
</dbReference>
<evidence type="ECO:0000256" key="8">
    <source>
        <dbReference type="ARBA" id="ARBA00023209"/>
    </source>
</evidence>
<accession>A0A3N6PD63</accession>
<evidence type="ECO:0000313" key="11">
    <source>
        <dbReference type="EMBL" id="RQH43373.1"/>
    </source>
</evidence>
<evidence type="ECO:0000256" key="1">
    <source>
        <dbReference type="ARBA" id="ARBA00022475"/>
    </source>
</evidence>
<feature type="transmembrane region" description="Helical" evidence="10">
    <location>
        <begin position="59"/>
        <end position="83"/>
    </location>
</feature>
<name>A0A3N6PD63_9CYAN</name>
<dbReference type="RefSeq" id="WP_124154724.1">
    <property type="nucleotide sequence ID" value="NZ_CAWOLW010000579.1"/>
</dbReference>
<dbReference type="EC" id="2.3.1.275" evidence="10"/>
<dbReference type="HAMAP" id="MF_01043">
    <property type="entry name" value="PlsY"/>
    <property type="match status" value="1"/>
</dbReference>
<comment type="caution">
    <text evidence="11">The sequence shown here is derived from an EMBL/GenBank/DDBJ whole genome shotgun (WGS) entry which is preliminary data.</text>
</comment>
<dbReference type="InterPro" id="IPR003811">
    <property type="entry name" value="G3P_acylTferase_PlsY"/>
</dbReference>
<dbReference type="EMBL" id="RCBY01000062">
    <property type="protein sequence ID" value="RQH43373.1"/>
    <property type="molecule type" value="Genomic_DNA"/>
</dbReference>
<keyword evidence="4 10" id="KW-0812">Transmembrane</keyword>
<keyword evidence="12" id="KW-1185">Reference proteome</keyword>
<dbReference type="GO" id="GO:0043772">
    <property type="term" value="F:acyl-phosphate glycerol-3-phosphate acyltransferase activity"/>
    <property type="evidence" value="ECO:0007669"/>
    <property type="project" value="UniProtKB-UniRule"/>
</dbReference>
<dbReference type="AlphaFoldDB" id="A0A3N6PD63"/>
<keyword evidence="2 10" id="KW-0444">Lipid biosynthesis</keyword>
<comment type="pathway">
    <text evidence="10">Lipid metabolism; phospholipid metabolism.</text>
</comment>
<evidence type="ECO:0000256" key="7">
    <source>
        <dbReference type="ARBA" id="ARBA00023136"/>
    </source>
</evidence>
<dbReference type="UniPathway" id="UPA00085"/>
<evidence type="ECO:0000256" key="5">
    <source>
        <dbReference type="ARBA" id="ARBA00022989"/>
    </source>
</evidence>
<reference evidence="11 12" key="1">
    <citation type="journal article" date="2018" name="ACS Chem. Biol.">
        <title>Ketoreductase domain dysfunction expands chemodiversity: malyngamide biosynthesis in the cyanobacterium Okeania hirsuta.</title>
        <authorList>
            <person name="Moss N.A."/>
            <person name="Leao T."/>
            <person name="Rankin M."/>
            <person name="McCullough T.M."/>
            <person name="Qu P."/>
            <person name="Korobeynikov A."/>
            <person name="Smith J.L."/>
            <person name="Gerwick L."/>
            <person name="Gerwick W.H."/>
        </authorList>
    </citation>
    <scope>NUCLEOTIDE SEQUENCE [LARGE SCALE GENOMIC DNA]</scope>
    <source>
        <strain evidence="11 12">PAB10Feb10-1</strain>
    </source>
</reference>
<dbReference type="OrthoDB" id="9777124at2"/>
<dbReference type="PANTHER" id="PTHR30309">
    <property type="entry name" value="INNER MEMBRANE PROTEIN YGIH"/>
    <property type="match status" value="1"/>
</dbReference>
<keyword evidence="7 10" id="KW-0472">Membrane</keyword>
<dbReference type="Proteomes" id="UP000269154">
    <property type="component" value="Unassembled WGS sequence"/>
</dbReference>
<comment type="function">
    <text evidence="10">Catalyzes the transfer of an acyl group from acyl-phosphate (acyl-PO(4)) to glycerol-3-phosphate (G3P) to form lysophosphatidic acid (LPA). This enzyme utilizes acyl-phosphate as fatty acyl donor, but not acyl-CoA or acyl-ACP.</text>
</comment>
<comment type="subcellular location">
    <subcellularLocation>
        <location evidence="10">Cell membrane</location>
        <topology evidence="10">Multi-pass membrane protein</topology>
    </subcellularLocation>
</comment>
<evidence type="ECO:0000256" key="10">
    <source>
        <dbReference type="HAMAP-Rule" id="MF_01043"/>
    </source>
</evidence>
<comment type="catalytic activity">
    <reaction evidence="10">
        <text>an acyl phosphate + sn-glycerol 3-phosphate = a 1-acyl-sn-glycero-3-phosphate + phosphate</text>
        <dbReference type="Rhea" id="RHEA:34075"/>
        <dbReference type="ChEBI" id="CHEBI:43474"/>
        <dbReference type="ChEBI" id="CHEBI:57597"/>
        <dbReference type="ChEBI" id="CHEBI:57970"/>
        <dbReference type="ChEBI" id="CHEBI:59918"/>
        <dbReference type="EC" id="2.3.1.275"/>
    </reaction>
</comment>
<dbReference type="NCBIfam" id="TIGR00023">
    <property type="entry name" value="glycerol-3-phosphate 1-O-acyltransferase PlsY"/>
    <property type="match status" value="1"/>
</dbReference>
<evidence type="ECO:0000256" key="3">
    <source>
        <dbReference type="ARBA" id="ARBA00022679"/>
    </source>
</evidence>
<keyword evidence="8 10" id="KW-0594">Phospholipid biosynthesis</keyword>